<protein>
    <submittedName>
        <fullName evidence="2">Primosomal protein N' (Replication factor Y)-superfamily II helicase</fullName>
    </submittedName>
</protein>
<comment type="caution">
    <text evidence="2">The sequence shown here is derived from an EMBL/GenBank/DDBJ whole genome shotgun (WGS) entry which is preliminary data.</text>
</comment>
<dbReference type="OrthoDB" id="3182597at2"/>
<organism evidence="2 3">
    <name type="scientific">Paramylibacter kogurei</name>
    <dbReference type="NCBI Taxonomy" id="1889778"/>
    <lineage>
        <taxon>Bacteria</taxon>
        <taxon>Pseudomonadati</taxon>
        <taxon>Pseudomonadota</taxon>
        <taxon>Alphaproteobacteria</taxon>
        <taxon>Rhodobacterales</taxon>
        <taxon>Paracoccaceae</taxon>
        <taxon>Paramylibacter</taxon>
    </lineage>
</organism>
<keyword evidence="1" id="KW-0472">Membrane</keyword>
<dbReference type="GO" id="GO:0004386">
    <property type="term" value="F:helicase activity"/>
    <property type="evidence" value="ECO:0007669"/>
    <property type="project" value="UniProtKB-KW"/>
</dbReference>
<dbReference type="Proteomes" id="UP000231516">
    <property type="component" value="Unassembled WGS sequence"/>
</dbReference>
<keyword evidence="2" id="KW-0347">Helicase</keyword>
<accession>A0A2G5K3S6</accession>
<reference evidence="2 3" key="1">
    <citation type="submission" date="2016-08" db="EMBL/GenBank/DDBJ databases">
        <title>Draft genome of Amylibacter sp. strain 4G11.</title>
        <authorList>
            <person name="Wong S.-K."/>
            <person name="Hamasaki K."/>
            <person name="Yoshizawa S."/>
        </authorList>
    </citation>
    <scope>NUCLEOTIDE SEQUENCE [LARGE SCALE GENOMIC DNA]</scope>
    <source>
        <strain evidence="2 3">4G11</strain>
    </source>
</reference>
<evidence type="ECO:0000313" key="3">
    <source>
        <dbReference type="Proteomes" id="UP000231516"/>
    </source>
</evidence>
<keyword evidence="3" id="KW-1185">Reference proteome</keyword>
<name>A0A2G5K3S6_9RHOB</name>
<keyword evidence="2" id="KW-0547">Nucleotide-binding</keyword>
<keyword evidence="2" id="KW-0067">ATP-binding</keyword>
<dbReference type="EMBL" id="MDGM01000012">
    <property type="protein sequence ID" value="PIB24196.1"/>
    <property type="molecule type" value="Genomic_DNA"/>
</dbReference>
<dbReference type="PANTHER" id="PTHR37826:SF3">
    <property type="entry name" value="J DOMAIN-CONTAINING PROTEIN"/>
    <property type="match status" value="1"/>
</dbReference>
<sequence>MTEAPAFEQISMTEEHRFPCESCGSDLRFEPGTDLLSCDHCGNQQQIEHSAGFRGQAVRELDFRRAIKEGLSEFDMAEIQTVTCTNCGAHNEFDADTHAAECPFCATPIVTGTGVERQIKPRGLLPFHLSEKEARQQMTDWLGRLWFAPSGLKAYARKGRKMSGVYVPYWTYDAQTQSDYTGQRGTVYYETRRVSVVVNGRRQMRTRQVPKIRWKNVRGRVARFFDDVLVLASQSLPKKYTDGLAPWDLSSMQPYRPEYLAGFRAEGYTVTLEDGYAEAAEHMNRMIERDVRFDIGGDRQQIDHISTDVGTLTFKHVLLPVWVAAYKYQGKTYRFVVNGRTGNVQGERPFSKWKIIFAILFGLIVAAIFGYMVAHGQNNGTFPNGNFNLEWLD</sequence>
<feature type="transmembrane region" description="Helical" evidence="1">
    <location>
        <begin position="355"/>
        <end position="374"/>
    </location>
</feature>
<dbReference type="RefSeq" id="WP_099592475.1">
    <property type="nucleotide sequence ID" value="NZ_MDGM01000012.1"/>
</dbReference>
<dbReference type="Gene3D" id="2.20.28.30">
    <property type="entry name" value="RNA polymerase ii, chain L"/>
    <property type="match status" value="1"/>
</dbReference>
<proteinExistence type="predicted"/>
<evidence type="ECO:0000313" key="2">
    <source>
        <dbReference type="EMBL" id="PIB24196.1"/>
    </source>
</evidence>
<dbReference type="AlphaFoldDB" id="A0A2G5K3S6"/>
<evidence type="ECO:0000256" key="1">
    <source>
        <dbReference type="SAM" id="Phobius"/>
    </source>
</evidence>
<keyword evidence="2" id="KW-0378">Hydrolase</keyword>
<keyword evidence="1" id="KW-1133">Transmembrane helix</keyword>
<keyword evidence="1" id="KW-0812">Transmembrane</keyword>
<gene>
    <name evidence="2" type="ORF">BFP76_02905</name>
</gene>
<dbReference type="PANTHER" id="PTHR37826">
    <property type="entry name" value="FLOTILLIN BAND_7_5 DOMAIN PROTEIN"/>
    <property type="match status" value="1"/>
</dbReference>